<evidence type="ECO:0000256" key="7">
    <source>
        <dbReference type="ARBA" id="ARBA00022840"/>
    </source>
</evidence>
<gene>
    <name evidence="10" type="ORF">H696_01195</name>
</gene>
<keyword evidence="11" id="KW-1185">Reference proteome</keyword>
<dbReference type="SUPFAM" id="SSF55083">
    <property type="entry name" value="6-hydroxymethyl-7,8-dihydropterin pyrophosphokinase, HPPK"/>
    <property type="match status" value="1"/>
</dbReference>
<dbReference type="PANTHER" id="PTHR20941:SF1">
    <property type="entry name" value="FOLIC ACID SYNTHESIS PROTEIN FOL1"/>
    <property type="match status" value="1"/>
</dbReference>
<evidence type="ECO:0000256" key="5">
    <source>
        <dbReference type="ARBA" id="ARBA00022741"/>
    </source>
</evidence>
<dbReference type="GO" id="GO:0005740">
    <property type="term" value="C:mitochondrial envelope"/>
    <property type="evidence" value="ECO:0007669"/>
    <property type="project" value="TreeGrafter"/>
</dbReference>
<dbReference type="Proteomes" id="UP000030693">
    <property type="component" value="Unassembled WGS sequence"/>
</dbReference>
<evidence type="ECO:0000259" key="9">
    <source>
        <dbReference type="PROSITE" id="PS50972"/>
    </source>
</evidence>
<dbReference type="Gene3D" id="3.30.70.560">
    <property type="entry name" value="7,8-Dihydro-6-hydroxymethylpterin-pyrophosphokinase HPPK"/>
    <property type="match status" value="1"/>
</dbReference>
<dbReference type="CDD" id="cd00483">
    <property type="entry name" value="HPPK"/>
    <property type="match status" value="1"/>
</dbReference>
<dbReference type="GeneID" id="20525920"/>
<dbReference type="InterPro" id="IPR043133">
    <property type="entry name" value="GTP-CH-I_C/QueF"/>
</dbReference>
<evidence type="ECO:0000256" key="4">
    <source>
        <dbReference type="ARBA" id="ARBA00022679"/>
    </source>
</evidence>
<dbReference type="InterPro" id="IPR000489">
    <property type="entry name" value="Pterin-binding_dom"/>
</dbReference>
<dbReference type="PANTHER" id="PTHR20941">
    <property type="entry name" value="FOLATE SYNTHESIS PROTEINS"/>
    <property type="match status" value="1"/>
</dbReference>
<dbReference type="PROSITE" id="PS00794">
    <property type="entry name" value="HPPK"/>
    <property type="match status" value="1"/>
</dbReference>
<name>A0A058ZE91_FONAL</name>
<dbReference type="UniPathway" id="UPA00077">
    <property type="reaction ID" value="UER00155"/>
</dbReference>
<dbReference type="InterPro" id="IPR045031">
    <property type="entry name" value="DHP_synth-like"/>
</dbReference>
<keyword evidence="5" id="KW-0547">Nucleotide-binding</keyword>
<dbReference type="SMART" id="SM00905">
    <property type="entry name" value="FolB"/>
    <property type="match status" value="1"/>
</dbReference>
<keyword evidence="8" id="KW-0289">Folate biosynthesis</keyword>
<dbReference type="Gene3D" id="3.20.20.20">
    <property type="entry name" value="Dihydropteroate synthase-like"/>
    <property type="match status" value="1"/>
</dbReference>
<dbReference type="GO" id="GO:0016301">
    <property type="term" value="F:kinase activity"/>
    <property type="evidence" value="ECO:0007669"/>
    <property type="project" value="UniProtKB-KW"/>
</dbReference>
<dbReference type="RefSeq" id="XP_009493355.1">
    <property type="nucleotide sequence ID" value="XM_009495080.1"/>
</dbReference>
<reference evidence="10" key="1">
    <citation type="submission" date="2013-04" db="EMBL/GenBank/DDBJ databases">
        <title>The Genome Sequence of Fonticula alba ATCC 38817.</title>
        <authorList>
            <consortium name="The Broad Institute Genomics Platform"/>
            <person name="Russ C."/>
            <person name="Cuomo C."/>
            <person name="Burger G."/>
            <person name="Gray M.W."/>
            <person name="Holland P.W.H."/>
            <person name="King N."/>
            <person name="Lang F.B.F."/>
            <person name="Roger A.J."/>
            <person name="Ruiz-Trillo I."/>
            <person name="Brown M."/>
            <person name="Walker B."/>
            <person name="Young S."/>
            <person name="Zeng Q."/>
            <person name="Gargeya S."/>
            <person name="Fitzgerald M."/>
            <person name="Haas B."/>
            <person name="Abouelleil A."/>
            <person name="Allen A.W."/>
            <person name="Alvarado L."/>
            <person name="Arachchi H.M."/>
            <person name="Berlin A.M."/>
            <person name="Chapman S.B."/>
            <person name="Gainer-Dewar J."/>
            <person name="Goldberg J."/>
            <person name="Griggs A."/>
            <person name="Gujja S."/>
            <person name="Hansen M."/>
            <person name="Howarth C."/>
            <person name="Imamovic A."/>
            <person name="Ireland A."/>
            <person name="Larimer J."/>
            <person name="McCowan C."/>
            <person name="Murphy C."/>
            <person name="Pearson M."/>
            <person name="Poon T.W."/>
            <person name="Priest M."/>
            <person name="Roberts A."/>
            <person name="Saif S."/>
            <person name="Shea T."/>
            <person name="Sisk P."/>
            <person name="Sykes S."/>
            <person name="Wortman J."/>
            <person name="Nusbaum C."/>
            <person name="Birren B."/>
        </authorList>
    </citation>
    <scope>NUCLEOTIDE SEQUENCE [LARGE SCALE GENOMIC DNA]</scope>
    <source>
        <strain evidence="10">ATCC 38817</strain>
    </source>
</reference>
<dbReference type="OrthoDB" id="615426at2759"/>
<dbReference type="GO" id="GO:0004156">
    <property type="term" value="F:dihydropteroate synthase activity"/>
    <property type="evidence" value="ECO:0007669"/>
    <property type="project" value="TreeGrafter"/>
</dbReference>
<dbReference type="GO" id="GO:0003848">
    <property type="term" value="F:2-amino-4-hydroxy-6-hydroxymethyldihydropteridine diphosphokinase activity"/>
    <property type="evidence" value="ECO:0007669"/>
    <property type="project" value="UniProtKB-EC"/>
</dbReference>
<keyword evidence="4" id="KW-0808">Transferase</keyword>
<comment type="pathway">
    <text evidence="1">Cofactor biosynthesis; tetrahydrofolate biosynthesis; 2-amino-4-hydroxy-6-hydroxymethyl-7,8-dihydropteridine diphosphate from 7,8-dihydroneopterin triphosphate: step 4/4.</text>
</comment>
<dbReference type="GO" id="GO:0004150">
    <property type="term" value="F:dihydroneopterin aldolase activity"/>
    <property type="evidence" value="ECO:0007669"/>
    <property type="project" value="InterPro"/>
</dbReference>
<evidence type="ECO:0000313" key="10">
    <source>
        <dbReference type="EMBL" id="KCV71777.1"/>
    </source>
</evidence>
<evidence type="ECO:0000256" key="6">
    <source>
        <dbReference type="ARBA" id="ARBA00022777"/>
    </source>
</evidence>
<dbReference type="GO" id="GO:0046654">
    <property type="term" value="P:tetrahydrofolate biosynthetic process"/>
    <property type="evidence" value="ECO:0007669"/>
    <property type="project" value="UniProtKB-UniPathway"/>
</dbReference>
<dbReference type="AlphaFoldDB" id="A0A058ZE91"/>
<protein>
    <recommendedName>
        <fullName evidence="3">2-amino-4-hydroxy-6-hydroxymethyldihydropteridine diphosphokinase</fullName>
        <ecNumber evidence="3">2.7.6.3</ecNumber>
    </recommendedName>
</protein>
<evidence type="ECO:0000256" key="1">
    <source>
        <dbReference type="ARBA" id="ARBA00005051"/>
    </source>
</evidence>
<keyword evidence="6" id="KW-0418">Kinase</keyword>
<dbReference type="PROSITE" id="PS50972">
    <property type="entry name" value="PTERIN_BINDING"/>
    <property type="match status" value="1"/>
</dbReference>
<dbReference type="NCBIfam" id="TIGR01498">
    <property type="entry name" value="folK"/>
    <property type="match status" value="1"/>
</dbReference>
<dbReference type="EMBL" id="KB932202">
    <property type="protein sequence ID" value="KCV71777.1"/>
    <property type="molecule type" value="Genomic_DNA"/>
</dbReference>
<evidence type="ECO:0000313" key="11">
    <source>
        <dbReference type="Proteomes" id="UP000030693"/>
    </source>
</evidence>
<dbReference type="Pfam" id="PF00809">
    <property type="entry name" value="Pterin_bind"/>
    <property type="match status" value="1"/>
</dbReference>
<dbReference type="Gene3D" id="3.30.1130.10">
    <property type="match status" value="1"/>
</dbReference>
<dbReference type="GO" id="GO:0005524">
    <property type="term" value="F:ATP binding"/>
    <property type="evidence" value="ECO:0007669"/>
    <property type="project" value="UniProtKB-KW"/>
</dbReference>
<dbReference type="InterPro" id="IPR011005">
    <property type="entry name" value="Dihydropteroate_synth-like_sf"/>
</dbReference>
<dbReference type="STRING" id="691883.A0A058ZE91"/>
<proteinExistence type="inferred from homology"/>
<evidence type="ECO:0000256" key="3">
    <source>
        <dbReference type="ARBA" id="ARBA00013253"/>
    </source>
</evidence>
<comment type="similarity">
    <text evidence="2">In the N-terminal section; belongs to the DHNA family.</text>
</comment>
<keyword evidence="7" id="KW-0067">ATP-binding</keyword>
<sequence>MSPSAVASPDRVTVSRLRPDGPVLCMANPWDQAAIGSLLRVSFALDVDLRPLHGAPGHLLDDHSLARSVDYSAASEQVRAHLRTESFGSPIELAIGVAELLLGAHGRIVGGPASRAEVTLHVERPFLLADMLEVRCVMALPADGGPAVVQSLSARVCDVRVAAVIGLREYERHAPQPILLSFDLHLAPVAGGSACGGASADVSRLGDLCAAAVATMAASSFGTLEALVTVVIGQLEERIRATSGRVSLGQSAPLQAETLTVDIGKPIALPAADCAAVSATRRLDRPARSLGAALSDASPAPSEEVVCFLAIGGNIGDRSQFLFEAVRALRRIDGVRLLDTSFLYETPPAYVTDQPAFLNAALKIATTLTPRALLRACKAIEVALGRPAPCGSIVAAESPVEIDVAIDRGALDGLVYVRNGPRPIDLDILFYGDATVRLEAEALSKGAPPGPAADDALARASALGGGFLTIPHAGIPEREFVLRPLMDIAPDFVHPVNGLTVAEMLAQLPARDFPPRVYSFGRGGQLVPHGAHTLTVGILNLTPDSFSTAPGEHLVASAGTGLDLDRVEGLARSMLDQGAHILDLGSQSTRPGAVEIPADVEAERLLSSCVRLRQAGIRAPLSLDTYRPAVAERVVRGVWAFEREAFDAGGILINDVSGGAGGLALPGEEAAPRDPGGMLRLCANLNIPIVLMHVRGDTATMTSAEMKDYSAQGGVVRGVASELASRVRAAIEAGVPRWNILVDPGLGFAKTPADSLRLIRQVADLPAGLEHDLRGMPVFAGPSRKGFLASVVPREPHERVLLTAAACSSLVGALLGRFAADRAGDARYDADRPLLLRVHDVAECAEATRLSDAIWRSAN</sequence>
<dbReference type="SUPFAM" id="SSF51717">
    <property type="entry name" value="Dihydropteroate synthetase-like"/>
    <property type="match status" value="1"/>
</dbReference>
<dbReference type="GO" id="GO:0046656">
    <property type="term" value="P:folic acid biosynthetic process"/>
    <property type="evidence" value="ECO:0007669"/>
    <property type="project" value="UniProtKB-KW"/>
</dbReference>
<accession>A0A058ZE91</accession>
<dbReference type="Pfam" id="PF01288">
    <property type="entry name" value="HPPK"/>
    <property type="match status" value="1"/>
</dbReference>
<evidence type="ECO:0000256" key="8">
    <source>
        <dbReference type="ARBA" id="ARBA00022909"/>
    </source>
</evidence>
<organism evidence="10">
    <name type="scientific">Fonticula alba</name>
    <name type="common">Slime mold</name>
    <dbReference type="NCBI Taxonomy" id="691883"/>
    <lineage>
        <taxon>Eukaryota</taxon>
        <taxon>Rotosphaerida</taxon>
        <taxon>Fonticulaceae</taxon>
        <taxon>Fonticula</taxon>
    </lineage>
</organism>
<evidence type="ECO:0000256" key="2">
    <source>
        <dbReference type="ARBA" id="ARBA00009640"/>
    </source>
</evidence>
<dbReference type="InterPro" id="IPR000550">
    <property type="entry name" value="Hppk"/>
</dbReference>
<dbReference type="EC" id="2.7.6.3" evidence="3"/>
<dbReference type="InterPro" id="IPR006157">
    <property type="entry name" value="FolB_dom"/>
</dbReference>
<feature type="domain" description="Pterin-binding" evidence="9">
    <location>
        <begin position="533"/>
        <end position="849"/>
    </location>
</feature>
<dbReference type="InterPro" id="IPR035907">
    <property type="entry name" value="Hppk_sf"/>
</dbReference>
<dbReference type="eggNOG" id="KOG2544">
    <property type="taxonomic scope" value="Eukaryota"/>
</dbReference>